<name>A0A1H8IDL9_9BURK</name>
<feature type="signal peptide" evidence="1">
    <location>
        <begin position="1"/>
        <end position="19"/>
    </location>
</feature>
<keyword evidence="1" id="KW-0732">Signal</keyword>
<dbReference type="PANTHER" id="PTHR36302:SF1">
    <property type="entry name" value="COPPER CHAPERONE PCU(A)C"/>
    <property type="match status" value="1"/>
</dbReference>
<dbReference type="Pfam" id="PF04314">
    <property type="entry name" value="PCuAC"/>
    <property type="match status" value="1"/>
</dbReference>
<dbReference type="InterPro" id="IPR036182">
    <property type="entry name" value="PCuAC_sf"/>
</dbReference>
<evidence type="ECO:0000313" key="2">
    <source>
        <dbReference type="EMBL" id="SEN66302.1"/>
    </source>
</evidence>
<organism evidence="2 3">
    <name type="scientific">Brachymonas denitrificans DSM 15123</name>
    <dbReference type="NCBI Taxonomy" id="1121117"/>
    <lineage>
        <taxon>Bacteria</taxon>
        <taxon>Pseudomonadati</taxon>
        <taxon>Pseudomonadota</taxon>
        <taxon>Betaproteobacteria</taxon>
        <taxon>Burkholderiales</taxon>
        <taxon>Comamonadaceae</taxon>
        <taxon>Brachymonas</taxon>
    </lineage>
</organism>
<evidence type="ECO:0008006" key="4">
    <source>
        <dbReference type="Google" id="ProtNLM"/>
    </source>
</evidence>
<dbReference type="EMBL" id="FOCW01000004">
    <property type="protein sequence ID" value="SEN66302.1"/>
    <property type="molecule type" value="Genomic_DNA"/>
</dbReference>
<dbReference type="InterPro" id="IPR007410">
    <property type="entry name" value="LpqE-like"/>
</dbReference>
<evidence type="ECO:0000256" key="1">
    <source>
        <dbReference type="SAM" id="SignalP"/>
    </source>
</evidence>
<protein>
    <recommendedName>
        <fullName evidence="4">Copper(I)-binding protein</fullName>
    </recommendedName>
</protein>
<keyword evidence="3" id="KW-1185">Reference proteome</keyword>
<evidence type="ECO:0000313" key="3">
    <source>
        <dbReference type="Proteomes" id="UP000199531"/>
    </source>
</evidence>
<dbReference type="AlphaFoldDB" id="A0A1H8IDL9"/>
<reference evidence="2 3" key="1">
    <citation type="submission" date="2016-10" db="EMBL/GenBank/DDBJ databases">
        <authorList>
            <person name="de Groot N.N."/>
        </authorList>
    </citation>
    <scope>NUCLEOTIDE SEQUENCE [LARGE SCALE GENOMIC DNA]</scope>
    <source>
        <strain evidence="2 3">DSM 15123</strain>
    </source>
</reference>
<gene>
    <name evidence="2" type="ORF">SAMN02745977_01723</name>
</gene>
<dbReference type="Proteomes" id="UP000199531">
    <property type="component" value="Unassembled WGS sequence"/>
</dbReference>
<dbReference type="RefSeq" id="WP_091816683.1">
    <property type="nucleotide sequence ID" value="NZ_FOCW01000004.1"/>
</dbReference>
<feature type="chain" id="PRO_5011628672" description="Copper(I)-binding protein" evidence="1">
    <location>
        <begin position="20"/>
        <end position="161"/>
    </location>
</feature>
<proteinExistence type="predicted"/>
<dbReference type="Gene3D" id="2.60.40.1890">
    <property type="entry name" value="PCu(A)C copper chaperone"/>
    <property type="match status" value="1"/>
</dbReference>
<sequence length="161" mass="17144">MKHLVLALALFGAASVAQAADVTVSDPWVRGTVSAQRATGAFMRLQADQDLRLVAASSPVAGVTEIHEMAMQDNVMKMRRVEGVALSKGTPLDLKPGGYHVMLMELKQPLKTGEQVPLTLTFEDRAKGKTFTKEVKATVQSLAPQGMAPAGGHAHGAMMKH</sequence>
<dbReference type="InterPro" id="IPR058248">
    <property type="entry name" value="Lxx211020-like"/>
</dbReference>
<dbReference type="PANTHER" id="PTHR36302">
    <property type="entry name" value="BLR7088 PROTEIN"/>
    <property type="match status" value="1"/>
</dbReference>
<accession>A0A1H8IDL9</accession>
<dbReference type="STRING" id="1121117.SAMN02745977_01723"/>
<dbReference type="SUPFAM" id="SSF110087">
    <property type="entry name" value="DR1885-like metal-binding protein"/>
    <property type="match status" value="1"/>
</dbReference>
<dbReference type="OrthoDB" id="9796962at2"/>